<evidence type="ECO:0000256" key="1">
    <source>
        <dbReference type="ARBA" id="ARBA00004123"/>
    </source>
</evidence>
<dbReference type="GO" id="GO:0001227">
    <property type="term" value="F:DNA-binding transcription repressor activity, RNA polymerase II-specific"/>
    <property type="evidence" value="ECO:0007669"/>
    <property type="project" value="Ensembl"/>
</dbReference>
<dbReference type="Pfam" id="PF00046">
    <property type="entry name" value="Homeodomain"/>
    <property type="match status" value="1"/>
</dbReference>
<dbReference type="SMART" id="SM00351">
    <property type="entry name" value="PAX"/>
    <property type="match status" value="1"/>
</dbReference>
<dbReference type="InterPro" id="IPR001523">
    <property type="entry name" value="Paired_dom"/>
</dbReference>
<dbReference type="InterPro" id="IPR009057">
    <property type="entry name" value="Homeodomain-like_sf"/>
</dbReference>
<evidence type="ECO:0000256" key="11">
    <source>
        <dbReference type="SAM" id="MobiDB-lite"/>
    </source>
</evidence>
<feature type="domain" description="Homeobox" evidence="12">
    <location>
        <begin position="187"/>
        <end position="247"/>
    </location>
</feature>
<organism evidence="14 15">
    <name type="scientific">Podarcis muralis</name>
    <name type="common">Wall lizard</name>
    <name type="synonym">Lacerta muralis</name>
    <dbReference type="NCBI Taxonomy" id="64176"/>
    <lineage>
        <taxon>Eukaryota</taxon>
        <taxon>Metazoa</taxon>
        <taxon>Chordata</taxon>
        <taxon>Craniata</taxon>
        <taxon>Vertebrata</taxon>
        <taxon>Euteleostomi</taxon>
        <taxon>Lepidosauria</taxon>
        <taxon>Squamata</taxon>
        <taxon>Bifurcata</taxon>
        <taxon>Unidentata</taxon>
        <taxon>Episquamata</taxon>
        <taxon>Laterata</taxon>
        <taxon>Lacertibaenia</taxon>
        <taxon>Lacertidae</taxon>
        <taxon>Podarcis</taxon>
    </lineage>
</organism>
<dbReference type="PRINTS" id="PR00027">
    <property type="entry name" value="PAIREDBOX"/>
</dbReference>
<dbReference type="PANTHER" id="PTHR45636:SF8">
    <property type="entry name" value="PAIRED BOX PROTEIN PAX-4"/>
    <property type="match status" value="1"/>
</dbReference>
<dbReference type="SMART" id="SM00389">
    <property type="entry name" value="HOX"/>
    <property type="match status" value="1"/>
</dbReference>
<dbReference type="GO" id="GO:0030858">
    <property type="term" value="P:positive regulation of epithelial cell differentiation"/>
    <property type="evidence" value="ECO:0007669"/>
    <property type="project" value="Ensembl"/>
</dbReference>
<dbReference type="PROSITE" id="PS51057">
    <property type="entry name" value="PAIRED_2"/>
    <property type="match status" value="1"/>
</dbReference>
<keyword evidence="15" id="KW-1185">Reference proteome</keyword>
<reference evidence="14" key="2">
    <citation type="submission" date="2025-08" db="UniProtKB">
        <authorList>
            <consortium name="Ensembl"/>
        </authorList>
    </citation>
    <scope>IDENTIFICATION</scope>
</reference>
<comment type="similarity">
    <text evidence="2">Belongs to the paired homeobox family.</text>
</comment>
<dbReference type="Ensembl" id="ENSPMRT00000020814.1">
    <property type="protein sequence ID" value="ENSPMRP00000019594.1"/>
    <property type="gene ID" value="ENSPMRG00000012791.1"/>
</dbReference>
<dbReference type="GO" id="GO:0005634">
    <property type="term" value="C:nucleus"/>
    <property type="evidence" value="ECO:0007669"/>
    <property type="project" value="UniProtKB-SubCell"/>
</dbReference>
<dbReference type="FunFam" id="1.10.10.10:FF:000003">
    <property type="entry name" value="Paired box protein Pax-6"/>
    <property type="match status" value="1"/>
</dbReference>
<evidence type="ECO:0000256" key="2">
    <source>
        <dbReference type="ARBA" id="ARBA00005733"/>
    </source>
</evidence>
<evidence type="ECO:0000259" key="12">
    <source>
        <dbReference type="PROSITE" id="PS50071"/>
    </source>
</evidence>
<proteinExistence type="inferred from homology"/>
<feature type="domain" description="Paired" evidence="13">
    <location>
        <begin position="5"/>
        <end position="131"/>
    </location>
</feature>
<feature type="region of interest" description="Disordered" evidence="11">
    <location>
        <begin position="420"/>
        <end position="444"/>
    </location>
</feature>
<keyword evidence="3" id="KW-0217">Developmental protein</keyword>
<dbReference type="PROSITE" id="PS50071">
    <property type="entry name" value="HOMEOBOX_2"/>
    <property type="match status" value="1"/>
</dbReference>
<dbReference type="InterPro" id="IPR036388">
    <property type="entry name" value="WH-like_DNA-bd_sf"/>
</dbReference>
<dbReference type="GO" id="GO:0003309">
    <property type="term" value="P:type B pancreatic cell differentiation"/>
    <property type="evidence" value="ECO:0007669"/>
    <property type="project" value="Ensembl"/>
</dbReference>
<evidence type="ECO:0000313" key="14">
    <source>
        <dbReference type="Ensembl" id="ENSPMRP00000019594.1"/>
    </source>
</evidence>
<reference evidence="14" key="3">
    <citation type="submission" date="2025-09" db="UniProtKB">
        <authorList>
            <consortium name="Ensembl"/>
        </authorList>
    </citation>
    <scope>IDENTIFICATION</scope>
</reference>
<feature type="region of interest" description="Disordered" evidence="11">
    <location>
        <begin position="148"/>
        <end position="193"/>
    </location>
</feature>
<sequence length="484" mass="51144">MQHQGTSGVNQLGGPFVNGCPLPNFKRKRIVELASCGLRASDISRHLKVSNGCVSKILTRYYQTGAVQPKGVGGSRPRTSTPEVVARIAQLKWEQPSLFAWEIRGKLQAEGACAANRMPSVSSINRILRRLPVGMPFAEQAAFLKPLQSGPTLPWERSPQGSEERTEAPAPPEGLQEVARPPAAGKPGRNRSRTVFSKQQLEVLEQAFQRGPYPETAAREELASATGLPADTIRVWFSNRRARQQREAKATLDTGHTGPPWECCPPPAAPAPQGFAAANSDAPTAAALCHQPSPPSLAPRFKAGGCKTFPPHLQPPGPPPCAWTEPFCGKRGLQLLWLLPIPPPWDRRRASPARGSVALQAPLPLGPQKRGPLFTRALNPRLTPGSFSAGLGSAGATPAPPWIPDLPPFAGLPPSSAVRGPGSPFCPASSGPLPVPPPQGPGSRILGGCPGPERPLGISALEVPTPAALWASLRTPGSGFSVLC</sequence>
<dbReference type="Pfam" id="PF00292">
    <property type="entry name" value="PAX"/>
    <property type="match status" value="1"/>
</dbReference>
<dbReference type="Proteomes" id="UP000472272">
    <property type="component" value="Chromosome 10"/>
</dbReference>
<protein>
    <submittedName>
        <fullName evidence="14">Paired box 4</fullName>
    </submittedName>
</protein>
<dbReference type="Gene3D" id="1.10.10.10">
    <property type="entry name" value="Winged helix-like DNA-binding domain superfamily/Winged helix DNA-binding domain"/>
    <property type="match status" value="2"/>
</dbReference>
<keyword evidence="9 10" id="KW-0371">Homeobox</keyword>
<evidence type="ECO:0000256" key="8">
    <source>
        <dbReference type="ARBA" id="ARBA00023242"/>
    </source>
</evidence>
<keyword evidence="8 9" id="KW-0539">Nucleus</keyword>
<dbReference type="InterPro" id="IPR001356">
    <property type="entry name" value="HD"/>
</dbReference>
<gene>
    <name evidence="14" type="primary">PAX4</name>
</gene>
<dbReference type="GO" id="GO:0000978">
    <property type="term" value="F:RNA polymerase II cis-regulatory region sequence-specific DNA binding"/>
    <property type="evidence" value="ECO:0007669"/>
    <property type="project" value="Ensembl"/>
</dbReference>
<evidence type="ECO:0000256" key="4">
    <source>
        <dbReference type="ARBA" id="ARBA00022724"/>
    </source>
</evidence>
<dbReference type="PANTHER" id="PTHR45636">
    <property type="entry name" value="PAIRED BOX PROTEIN PAX-6-RELATED-RELATED"/>
    <property type="match status" value="1"/>
</dbReference>
<keyword evidence="4" id="KW-0563">Paired box</keyword>
<dbReference type="AlphaFoldDB" id="A0A670J7I2"/>
<evidence type="ECO:0000259" key="13">
    <source>
        <dbReference type="PROSITE" id="PS51057"/>
    </source>
</evidence>
<evidence type="ECO:0000256" key="7">
    <source>
        <dbReference type="ARBA" id="ARBA00023163"/>
    </source>
</evidence>
<evidence type="ECO:0000313" key="15">
    <source>
        <dbReference type="Proteomes" id="UP000472272"/>
    </source>
</evidence>
<keyword evidence="7" id="KW-0804">Transcription</keyword>
<evidence type="ECO:0000256" key="9">
    <source>
        <dbReference type="PROSITE-ProRule" id="PRU00108"/>
    </source>
</evidence>
<dbReference type="CDD" id="cd00086">
    <property type="entry name" value="homeodomain"/>
    <property type="match status" value="1"/>
</dbReference>
<comment type="subcellular location">
    <subcellularLocation>
        <location evidence="1 9 10">Nucleus</location>
    </subcellularLocation>
</comment>
<keyword evidence="6 9" id="KW-0238">DNA-binding</keyword>
<dbReference type="Gene3D" id="1.10.10.60">
    <property type="entry name" value="Homeodomain-like"/>
    <property type="match status" value="1"/>
</dbReference>
<evidence type="ECO:0000256" key="6">
    <source>
        <dbReference type="ARBA" id="ARBA00023125"/>
    </source>
</evidence>
<evidence type="ECO:0000256" key="10">
    <source>
        <dbReference type="RuleBase" id="RU000682"/>
    </source>
</evidence>
<keyword evidence="5" id="KW-0805">Transcription regulation</keyword>
<evidence type="ECO:0000256" key="5">
    <source>
        <dbReference type="ARBA" id="ARBA00023015"/>
    </source>
</evidence>
<name>A0A670J7I2_PODMU</name>
<feature type="DNA-binding region" description="Homeobox" evidence="9">
    <location>
        <begin position="189"/>
        <end position="248"/>
    </location>
</feature>
<dbReference type="SUPFAM" id="SSF46689">
    <property type="entry name" value="Homeodomain-like"/>
    <property type="match status" value="2"/>
</dbReference>
<dbReference type="InterPro" id="IPR043565">
    <property type="entry name" value="PAX_fam"/>
</dbReference>
<dbReference type="GeneTree" id="ENSGT00940000161709"/>
<accession>A0A670J7I2</accession>
<evidence type="ECO:0000256" key="3">
    <source>
        <dbReference type="ARBA" id="ARBA00022473"/>
    </source>
</evidence>
<reference evidence="14 15" key="1">
    <citation type="journal article" date="2019" name="Proc. Natl. Acad. Sci. U.S.A.">
        <title>Regulatory changes in pterin and carotenoid genes underlie balanced color polymorphisms in the wall lizard.</title>
        <authorList>
            <person name="Andrade P."/>
            <person name="Pinho C."/>
            <person name="Perez I de Lanuza G."/>
            <person name="Afonso S."/>
            <person name="Brejcha J."/>
            <person name="Rubin C.J."/>
            <person name="Wallerman O."/>
            <person name="Pereira P."/>
            <person name="Sabatino S.J."/>
            <person name="Bellati A."/>
            <person name="Pellitteri-Rosa D."/>
            <person name="Bosakova Z."/>
            <person name="Bunikis I."/>
            <person name="Carretero M.A."/>
            <person name="Feiner N."/>
            <person name="Marsik P."/>
            <person name="Pauperio F."/>
            <person name="Salvi D."/>
            <person name="Soler L."/>
            <person name="While G.M."/>
            <person name="Uller T."/>
            <person name="Font E."/>
            <person name="Andersson L."/>
            <person name="Carneiro M."/>
        </authorList>
    </citation>
    <scope>NUCLEOTIDE SEQUENCE</scope>
</reference>